<proteinExistence type="predicted"/>
<evidence type="ECO:0000256" key="2">
    <source>
        <dbReference type="ARBA" id="ARBA00022723"/>
    </source>
</evidence>
<organism evidence="4 5">
    <name type="scientific">Asbolus verrucosus</name>
    <name type="common">Desert ironclad beetle</name>
    <dbReference type="NCBI Taxonomy" id="1661398"/>
    <lineage>
        <taxon>Eukaryota</taxon>
        <taxon>Metazoa</taxon>
        <taxon>Ecdysozoa</taxon>
        <taxon>Arthropoda</taxon>
        <taxon>Hexapoda</taxon>
        <taxon>Insecta</taxon>
        <taxon>Pterygota</taxon>
        <taxon>Neoptera</taxon>
        <taxon>Endopterygota</taxon>
        <taxon>Coleoptera</taxon>
        <taxon>Polyphaga</taxon>
        <taxon>Cucujiformia</taxon>
        <taxon>Tenebrionidae</taxon>
        <taxon>Pimeliinae</taxon>
        <taxon>Asbolus</taxon>
    </lineage>
</organism>
<reference evidence="4 5" key="1">
    <citation type="submission" date="2017-03" db="EMBL/GenBank/DDBJ databases">
        <title>Genome of the blue death feigning beetle - Asbolus verrucosus.</title>
        <authorList>
            <person name="Rider S.D."/>
        </authorList>
    </citation>
    <scope>NUCLEOTIDE SEQUENCE [LARGE SCALE GENOMIC DNA]</scope>
    <source>
        <strain evidence="4">Butters</strain>
        <tissue evidence="4">Head and leg muscle</tissue>
    </source>
</reference>
<gene>
    <name evidence="4" type="ORF">BDFB_014148</name>
</gene>
<sequence>MEIPDEKLVKLFRLDKYLRVNVSEETQKFLDYENKTNKIPVFTRFLAALNFNGSGSFETSVSQELNIVLSQPVVSRCLNKISAIFTNHLLARYVKFPVTEEHIHSVKQGFQVKLQFPHVIGAIDCKCVAIFTPEGTDISNPALSYLNRKGYYCINGQAICDSEMIFANISSRYPGATYDIAIWQTSTVNNHLQTRYLNGERRIWLIWVSGYPIQPWMMTAVPDALEDTPKGIYTTF</sequence>
<dbReference type="InterPro" id="IPR027806">
    <property type="entry name" value="HARBI1_dom"/>
</dbReference>
<feature type="domain" description="DDE Tnp4" evidence="3">
    <location>
        <begin position="123"/>
        <end position="222"/>
    </location>
</feature>
<evidence type="ECO:0000259" key="3">
    <source>
        <dbReference type="Pfam" id="PF13359"/>
    </source>
</evidence>
<dbReference type="GO" id="GO:0046872">
    <property type="term" value="F:metal ion binding"/>
    <property type="evidence" value="ECO:0007669"/>
    <property type="project" value="UniProtKB-KW"/>
</dbReference>
<evidence type="ECO:0000256" key="1">
    <source>
        <dbReference type="ARBA" id="ARBA00001968"/>
    </source>
</evidence>
<accession>A0A482W237</accession>
<comment type="caution">
    <text evidence="4">The sequence shown here is derived from an EMBL/GenBank/DDBJ whole genome shotgun (WGS) entry which is preliminary data.</text>
</comment>
<dbReference type="Proteomes" id="UP000292052">
    <property type="component" value="Unassembled WGS sequence"/>
</dbReference>
<keyword evidence="2" id="KW-0479">Metal-binding</keyword>
<dbReference type="OrthoDB" id="6660466at2759"/>
<dbReference type="Pfam" id="PF13359">
    <property type="entry name" value="DDE_Tnp_4"/>
    <property type="match status" value="1"/>
</dbReference>
<keyword evidence="5" id="KW-1185">Reference proteome</keyword>
<comment type="cofactor">
    <cofactor evidence="1">
        <name>a divalent metal cation</name>
        <dbReference type="ChEBI" id="CHEBI:60240"/>
    </cofactor>
</comment>
<evidence type="ECO:0000313" key="5">
    <source>
        <dbReference type="Proteomes" id="UP000292052"/>
    </source>
</evidence>
<protein>
    <submittedName>
        <fullName evidence="4">DDE Tnp 4 domain containing protein</fullName>
    </submittedName>
</protein>
<dbReference type="STRING" id="1661398.A0A482W237"/>
<evidence type="ECO:0000313" key="4">
    <source>
        <dbReference type="EMBL" id="RZC38789.1"/>
    </source>
</evidence>
<dbReference type="AlphaFoldDB" id="A0A482W237"/>
<dbReference type="EMBL" id="QDEB01040036">
    <property type="protein sequence ID" value="RZC38789.1"/>
    <property type="molecule type" value="Genomic_DNA"/>
</dbReference>
<name>A0A482W237_ASBVE</name>